<proteinExistence type="predicted"/>
<dbReference type="Proteomes" id="UP001597347">
    <property type="component" value="Unassembled WGS sequence"/>
</dbReference>
<dbReference type="EMBL" id="JBHUEA010000006">
    <property type="protein sequence ID" value="MFD1721062.1"/>
    <property type="molecule type" value="Genomic_DNA"/>
</dbReference>
<protein>
    <submittedName>
        <fullName evidence="2">DUF559 domain-containing protein</fullName>
    </submittedName>
</protein>
<dbReference type="InterPro" id="IPR007569">
    <property type="entry name" value="DUF559"/>
</dbReference>
<sequence length="297" mass="32145">MTRRSPLPDDLRGTAFSAAAARRAGVSRNRLRGKDLLRPWHGVRAAERADDALGRCSQYASRLRPGQFFTHTTAAQLHGLPLPIALEEDEAVHVGAVRPADAPHAAGVVGHRVGALPPLAAVSGMPVVAAHAVFCQLGRDLGFEDLVVIADVLLNATEVDEAVARSLLRAQVGAVRRVGSARLLRAVDSARRGSRSPAETRVRLLLDAAGIPAPELNARILDADGRSLGSPDFVWRAQRVVLEYEGDGHRGQEQFRYDVRRYEDLADAGWRVLRATADDLTAEGRRRLVQRVRAALG</sequence>
<accession>A0ABW4LF58</accession>
<dbReference type="Gene3D" id="3.40.960.10">
    <property type="entry name" value="VSR Endonuclease"/>
    <property type="match status" value="1"/>
</dbReference>
<feature type="domain" description="DUF559" evidence="1">
    <location>
        <begin position="232"/>
        <end position="283"/>
    </location>
</feature>
<reference evidence="3" key="1">
    <citation type="journal article" date="2019" name="Int. J. Syst. Evol. Microbiol.">
        <title>The Global Catalogue of Microorganisms (GCM) 10K type strain sequencing project: providing services to taxonomists for standard genome sequencing and annotation.</title>
        <authorList>
            <consortium name="The Broad Institute Genomics Platform"/>
            <consortium name="The Broad Institute Genome Sequencing Center for Infectious Disease"/>
            <person name="Wu L."/>
            <person name="Ma J."/>
        </authorList>
    </citation>
    <scope>NUCLEOTIDE SEQUENCE [LARGE SCALE GENOMIC DNA]</scope>
    <source>
        <strain evidence="3">CGMCC 1.12471</strain>
    </source>
</reference>
<dbReference type="SUPFAM" id="SSF52980">
    <property type="entry name" value="Restriction endonuclease-like"/>
    <property type="match status" value="1"/>
</dbReference>
<dbReference type="RefSeq" id="WP_377932957.1">
    <property type="nucleotide sequence ID" value="NZ_JBHUEA010000006.1"/>
</dbReference>
<keyword evidence="3" id="KW-1185">Reference proteome</keyword>
<dbReference type="Pfam" id="PF04480">
    <property type="entry name" value="DUF559"/>
    <property type="match status" value="1"/>
</dbReference>
<evidence type="ECO:0000259" key="1">
    <source>
        <dbReference type="Pfam" id="PF04480"/>
    </source>
</evidence>
<organism evidence="2 3">
    <name type="scientific">Amnibacterium endophyticum</name>
    <dbReference type="NCBI Taxonomy" id="2109337"/>
    <lineage>
        <taxon>Bacteria</taxon>
        <taxon>Bacillati</taxon>
        <taxon>Actinomycetota</taxon>
        <taxon>Actinomycetes</taxon>
        <taxon>Micrococcales</taxon>
        <taxon>Microbacteriaceae</taxon>
        <taxon>Amnibacterium</taxon>
    </lineage>
</organism>
<name>A0ABW4LF58_9MICO</name>
<evidence type="ECO:0000313" key="2">
    <source>
        <dbReference type="EMBL" id="MFD1721062.1"/>
    </source>
</evidence>
<evidence type="ECO:0000313" key="3">
    <source>
        <dbReference type="Proteomes" id="UP001597347"/>
    </source>
</evidence>
<gene>
    <name evidence="2" type="ORF">ACFSBI_05825</name>
</gene>
<comment type="caution">
    <text evidence="2">The sequence shown here is derived from an EMBL/GenBank/DDBJ whole genome shotgun (WGS) entry which is preliminary data.</text>
</comment>
<dbReference type="InterPro" id="IPR011335">
    <property type="entry name" value="Restrct_endonuc-II-like"/>
</dbReference>